<dbReference type="EC" id="2.3.1.157" evidence="18"/>
<keyword evidence="11 18" id="KW-0573">Peptidoglycan synthesis</keyword>
<evidence type="ECO:0000256" key="6">
    <source>
        <dbReference type="ARBA" id="ARBA00022695"/>
    </source>
</evidence>
<keyword evidence="8 18" id="KW-0677">Repeat</keyword>
<feature type="binding site" evidence="18">
    <location>
        <position position="224"/>
    </location>
    <ligand>
        <name>UDP-N-acetyl-alpha-D-glucosamine</name>
        <dbReference type="ChEBI" id="CHEBI:57705"/>
    </ligand>
</feature>
<dbReference type="UniPathway" id="UPA00973"/>
<dbReference type="GO" id="GO:0019134">
    <property type="term" value="F:glucosamine-1-phosphate N-acetyltransferase activity"/>
    <property type="evidence" value="ECO:0007669"/>
    <property type="project" value="UniProtKB-UniRule"/>
</dbReference>
<comment type="subunit">
    <text evidence="18">Homotrimer.</text>
</comment>
<evidence type="ECO:0000256" key="13">
    <source>
        <dbReference type="ARBA" id="ARBA00023315"/>
    </source>
</evidence>
<comment type="pathway">
    <text evidence="18">Nucleotide-sugar biosynthesis; UDP-N-acetyl-alpha-D-glucosamine biosynthesis; N-acetyl-alpha-D-glucosamine 1-phosphate from alpha-D-glucosamine 6-phosphate (route II): step 2/2.</text>
</comment>
<gene>
    <name evidence="18 21" type="primary">glmU</name>
    <name evidence="21" type="ORF">GTP46_09550</name>
</gene>
<dbReference type="InterPro" id="IPR038009">
    <property type="entry name" value="GlmU_C_LbH"/>
</dbReference>
<reference evidence="21 22" key="1">
    <citation type="submission" date="2019-12" db="EMBL/GenBank/DDBJ databases">
        <title>Novel species isolated from a subtropical stream in China.</title>
        <authorList>
            <person name="Lu H."/>
        </authorList>
    </citation>
    <scope>NUCLEOTIDE SEQUENCE [LARGE SCALE GENOMIC DNA]</scope>
    <source>
        <strain evidence="21 22">FT135W</strain>
    </source>
</reference>
<keyword evidence="7 18" id="KW-0479">Metal-binding</keyword>
<dbReference type="InterPro" id="IPR005882">
    <property type="entry name" value="Bifunctional_GlmU"/>
</dbReference>
<evidence type="ECO:0000256" key="12">
    <source>
        <dbReference type="ARBA" id="ARBA00023268"/>
    </source>
</evidence>
<dbReference type="GO" id="GO:0008360">
    <property type="term" value="P:regulation of cell shape"/>
    <property type="evidence" value="ECO:0007669"/>
    <property type="project" value="UniProtKB-KW"/>
</dbReference>
<comment type="cofactor">
    <cofactor evidence="18">
        <name>Mg(2+)</name>
        <dbReference type="ChEBI" id="CHEBI:18420"/>
    </cofactor>
    <text evidence="18">Binds 1 Mg(2+) ion per subunit.</text>
</comment>
<dbReference type="SUPFAM" id="SSF53448">
    <property type="entry name" value="Nucleotide-diphospho-sugar transferases"/>
    <property type="match status" value="1"/>
</dbReference>
<evidence type="ECO:0000256" key="16">
    <source>
        <dbReference type="ARBA" id="ARBA00048493"/>
    </source>
</evidence>
<keyword evidence="9 18" id="KW-0460">Magnesium</keyword>
<feature type="region of interest" description="Linker" evidence="18">
    <location>
        <begin position="227"/>
        <end position="247"/>
    </location>
</feature>
<accession>A0A6L8K8I6</accession>
<dbReference type="InterPro" id="IPR025877">
    <property type="entry name" value="MobA-like_NTP_Trfase"/>
</dbReference>
<dbReference type="GO" id="GO:0000287">
    <property type="term" value="F:magnesium ion binding"/>
    <property type="evidence" value="ECO:0007669"/>
    <property type="project" value="UniProtKB-UniRule"/>
</dbReference>
<comment type="catalytic activity">
    <reaction evidence="15 18">
        <text>alpha-D-glucosamine 1-phosphate + acetyl-CoA = N-acetyl-alpha-D-glucosamine 1-phosphate + CoA + H(+)</text>
        <dbReference type="Rhea" id="RHEA:13725"/>
        <dbReference type="ChEBI" id="CHEBI:15378"/>
        <dbReference type="ChEBI" id="CHEBI:57287"/>
        <dbReference type="ChEBI" id="CHEBI:57288"/>
        <dbReference type="ChEBI" id="CHEBI:57776"/>
        <dbReference type="ChEBI" id="CHEBI:58516"/>
        <dbReference type="EC" id="2.3.1.157"/>
    </reaction>
</comment>
<proteinExistence type="inferred from homology"/>
<dbReference type="GO" id="GO:0003977">
    <property type="term" value="F:UDP-N-acetylglucosamine diphosphorylase activity"/>
    <property type="evidence" value="ECO:0007669"/>
    <property type="project" value="UniProtKB-UniRule"/>
</dbReference>
<dbReference type="AlphaFoldDB" id="A0A6L8K8I6"/>
<comment type="caution">
    <text evidence="21">The sequence shown here is derived from an EMBL/GenBank/DDBJ whole genome shotgun (WGS) entry which is preliminary data.</text>
</comment>
<dbReference type="Pfam" id="PF25087">
    <property type="entry name" value="GMPPB_C"/>
    <property type="match status" value="1"/>
</dbReference>
<feature type="binding site" evidence="18">
    <location>
        <position position="166"/>
    </location>
    <ligand>
        <name>UDP-N-acetyl-alpha-D-glucosamine</name>
        <dbReference type="ChEBI" id="CHEBI:57705"/>
    </ligand>
</feature>
<evidence type="ECO:0000256" key="5">
    <source>
        <dbReference type="ARBA" id="ARBA00022679"/>
    </source>
</evidence>
<dbReference type="InterPro" id="IPR056729">
    <property type="entry name" value="GMPPB_C"/>
</dbReference>
<feature type="binding site" evidence="18">
    <location>
        <position position="73"/>
    </location>
    <ligand>
        <name>UDP-N-acetyl-alpha-D-glucosamine</name>
        <dbReference type="ChEBI" id="CHEBI:57705"/>
    </ligand>
</feature>
<dbReference type="GO" id="GO:0009245">
    <property type="term" value="P:lipid A biosynthetic process"/>
    <property type="evidence" value="ECO:0007669"/>
    <property type="project" value="UniProtKB-UniRule"/>
</dbReference>
<dbReference type="InterPro" id="IPR050065">
    <property type="entry name" value="GlmU-like"/>
</dbReference>
<evidence type="ECO:0000313" key="22">
    <source>
        <dbReference type="Proteomes" id="UP000479335"/>
    </source>
</evidence>
<dbReference type="Pfam" id="PF00132">
    <property type="entry name" value="Hexapep"/>
    <property type="match status" value="1"/>
</dbReference>
<feature type="binding site" evidence="18">
    <location>
        <position position="330"/>
    </location>
    <ligand>
        <name>UDP-N-acetyl-alpha-D-glucosamine</name>
        <dbReference type="ChEBI" id="CHEBI:57705"/>
    </ligand>
</feature>
<feature type="binding site" evidence="18">
    <location>
        <position position="224"/>
    </location>
    <ligand>
        <name>Mg(2+)</name>
        <dbReference type="ChEBI" id="CHEBI:18420"/>
    </ligand>
</feature>
<dbReference type="EMBL" id="WWCN01000005">
    <property type="protein sequence ID" value="MYM22887.1"/>
    <property type="molecule type" value="Genomic_DNA"/>
</dbReference>
<dbReference type="Proteomes" id="UP000479335">
    <property type="component" value="Unassembled WGS sequence"/>
</dbReference>
<feature type="binding site" evidence="18">
    <location>
        <position position="137"/>
    </location>
    <ligand>
        <name>UDP-N-acetyl-alpha-D-glucosamine</name>
        <dbReference type="ChEBI" id="CHEBI:57705"/>
    </ligand>
</feature>
<dbReference type="InterPro" id="IPR011004">
    <property type="entry name" value="Trimer_LpxA-like_sf"/>
</dbReference>
<name>A0A6L8K8I6_9BURK</name>
<comment type="similarity">
    <text evidence="2 18">In the C-terminal section; belongs to the transferase hexapeptide repeat family.</text>
</comment>
<protein>
    <recommendedName>
        <fullName evidence="18">Bifunctional protein GlmU</fullName>
    </recommendedName>
    <domain>
        <recommendedName>
            <fullName evidence="18">UDP-N-acetylglucosamine pyrophosphorylase</fullName>
            <ecNumber evidence="18">2.7.7.23</ecNumber>
        </recommendedName>
        <alternativeName>
            <fullName evidence="18">N-acetylglucosamine-1-phosphate uridyltransferase</fullName>
        </alternativeName>
    </domain>
    <domain>
        <recommendedName>
            <fullName evidence="18">Glucosamine-1-phosphate N-acetyltransferase</fullName>
            <ecNumber evidence="18">2.3.1.157</ecNumber>
        </recommendedName>
    </domain>
</protein>
<evidence type="ECO:0000256" key="15">
    <source>
        <dbReference type="ARBA" id="ARBA00048247"/>
    </source>
</evidence>
<feature type="binding site" evidence="18">
    <location>
        <position position="102"/>
    </location>
    <ligand>
        <name>Mg(2+)</name>
        <dbReference type="ChEBI" id="CHEBI:18420"/>
    </ligand>
</feature>
<comment type="catalytic activity">
    <reaction evidence="16 18">
        <text>N-acetyl-alpha-D-glucosamine 1-phosphate + UTP + H(+) = UDP-N-acetyl-alpha-D-glucosamine + diphosphate</text>
        <dbReference type="Rhea" id="RHEA:13509"/>
        <dbReference type="ChEBI" id="CHEBI:15378"/>
        <dbReference type="ChEBI" id="CHEBI:33019"/>
        <dbReference type="ChEBI" id="CHEBI:46398"/>
        <dbReference type="ChEBI" id="CHEBI:57705"/>
        <dbReference type="ChEBI" id="CHEBI:57776"/>
        <dbReference type="EC" id="2.7.7.23"/>
    </reaction>
</comment>
<feature type="region of interest" description="N-acetyltransferase" evidence="18">
    <location>
        <begin position="248"/>
        <end position="454"/>
    </location>
</feature>
<dbReference type="InterPro" id="IPR029044">
    <property type="entry name" value="Nucleotide-diphossugar_trans"/>
</dbReference>
<dbReference type="GO" id="GO:0071555">
    <property type="term" value="P:cell wall organization"/>
    <property type="evidence" value="ECO:0007669"/>
    <property type="project" value="UniProtKB-KW"/>
</dbReference>
<evidence type="ECO:0000256" key="10">
    <source>
        <dbReference type="ARBA" id="ARBA00022960"/>
    </source>
</evidence>
<feature type="binding site" evidence="18">
    <location>
        <position position="374"/>
    </location>
    <ligand>
        <name>UDP-N-acetyl-alpha-D-glucosamine</name>
        <dbReference type="ChEBI" id="CHEBI:57705"/>
    </ligand>
</feature>
<evidence type="ECO:0000256" key="14">
    <source>
        <dbReference type="ARBA" id="ARBA00023316"/>
    </source>
</evidence>
<dbReference type="GO" id="GO:0009252">
    <property type="term" value="P:peptidoglycan biosynthetic process"/>
    <property type="evidence" value="ECO:0007669"/>
    <property type="project" value="UniProtKB-UniRule"/>
</dbReference>
<feature type="binding site" evidence="18">
    <location>
        <position position="377"/>
    </location>
    <ligand>
        <name>acetyl-CoA</name>
        <dbReference type="ChEBI" id="CHEBI:57288"/>
    </ligand>
</feature>
<feature type="domain" description="MobA-like NTP transferase" evidence="19">
    <location>
        <begin position="3"/>
        <end position="132"/>
    </location>
</feature>
<comment type="pathway">
    <text evidence="18">Bacterial outer membrane biogenesis; LPS lipid A biosynthesis.</text>
</comment>
<feature type="region of interest" description="Pyrophosphorylase" evidence="18">
    <location>
        <begin position="1"/>
        <end position="226"/>
    </location>
</feature>
<dbReference type="NCBIfam" id="TIGR01173">
    <property type="entry name" value="glmU"/>
    <property type="match status" value="1"/>
</dbReference>
<evidence type="ECO:0000259" key="19">
    <source>
        <dbReference type="Pfam" id="PF12804"/>
    </source>
</evidence>
<keyword evidence="14 18" id="KW-0961">Cell wall biogenesis/degradation</keyword>
<dbReference type="GO" id="GO:0016020">
    <property type="term" value="C:membrane"/>
    <property type="evidence" value="ECO:0007669"/>
    <property type="project" value="GOC"/>
</dbReference>
<organism evidence="21 22">
    <name type="scientific">Duganella flavida</name>
    <dbReference type="NCBI Taxonomy" id="2692175"/>
    <lineage>
        <taxon>Bacteria</taxon>
        <taxon>Pseudomonadati</taxon>
        <taxon>Pseudomonadota</taxon>
        <taxon>Betaproteobacteria</taxon>
        <taxon>Burkholderiales</taxon>
        <taxon>Oxalobacteraceae</taxon>
        <taxon>Telluria group</taxon>
        <taxon>Duganella</taxon>
    </lineage>
</organism>
<evidence type="ECO:0000256" key="1">
    <source>
        <dbReference type="ARBA" id="ARBA00004496"/>
    </source>
</evidence>
<feature type="binding site" evidence="18">
    <location>
        <position position="437"/>
    </location>
    <ligand>
        <name>acetyl-CoA</name>
        <dbReference type="ChEBI" id="CHEBI:57288"/>
    </ligand>
</feature>
<dbReference type="CDD" id="cd03353">
    <property type="entry name" value="LbH_GlmU_C"/>
    <property type="match status" value="1"/>
</dbReference>
<dbReference type="EC" id="2.7.7.23" evidence="18"/>
<evidence type="ECO:0000256" key="7">
    <source>
        <dbReference type="ARBA" id="ARBA00022723"/>
    </source>
</evidence>
<sequence length="454" mass="47940">MNVVILAAGMGKRMQSALPKVLHPLAGKPLLQHVLDTARSLSASRLCVIYGHGGAAVQALLAKQPTPVATALQEQQLGTGHAVMQGLPELDDNVPTLILYGDVPLTTTASLKALVDAAGNDKLGILTVEQDDPTGLGRIIRENGNIVRIVEQKDASEAERAIKEINSGIMVAPTQRLKQWLAAIKNENAQGEYYLTDIVALAVADGVPVVSAQPSAVWEVAGVNSKVQLAELERIHQRNIANRLLEQGVTLLDPARIDVRGELVCGRDVTIDVGCVFEGKVELGEGVHIGAHSVIVNARILAGAQIKPFCHIEEAVVGDASIIGPYARLRPGTVLAEDVHVGNFVEIKNGQIAAHSKANHLAYIGDATVGSRVNIGAGTITCNYDGANKFRTVIEDDAFIGSDSQLVAPVTVGKGATLGAGTTLTKDAPAGKLTVSRPRQVTIENWTRPVKVKK</sequence>
<dbReference type="GO" id="GO:0000902">
    <property type="term" value="P:cell morphogenesis"/>
    <property type="evidence" value="ECO:0007669"/>
    <property type="project" value="UniProtKB-UniRule"/>
</dbReference>
<keyword evidence="12 18" id="KW-0511">Multifunctional enzyme</keyword>
<feature type="binding site" evidence="18">
    <location>
        <begin position="6"/>
        <end position="9"/>
    </location>
    <ligand>
        <name>UDP-N-acetyl-alpha-D-glucosamine</name>
        <dbReference type="ChEBI" id="CHEBI:57705"/>
    </ligand>
</feature>
<feature type="binding site" evidence="18">
    <location>
        <position position="363"/>
    </location>
    <ligand>
        <name>UDP-N-acetyl-alpha-D-glucosamine</name>
        <dbReference type="ChEBI" id="CHEBI:57705"/>
    </ligand>
</feature>
<feature type="binding site" evidence="18">
    <location>
        <begin position="100"/>
        <end position="102"/>
    </location>
    <ligand>
        <name>UDP-N-acetyl-alpha-D-glucosamine</name>
        <dbReference type="ChEBI" id="CHEBI:57705"/>
    </ligand>
</feature>
<keyword evidence="4 18" id="KW-0963">Cytoplasm</keyword>
<dbReference type="Gene3D" id="3.90.550.10">
    <property type="entry name" value="Spore Coat Polysaccharide Biosynthesis Protein SpsA, Chain A"/>
    <property type="match status" value="1"/>
</dbReference>
<feature type="binding site" evidence="18">
    <location>
        <position position="151"/>
    </location>
    <ligand>
        <name>UDP-N-acetyl-alpha-D-glucosamine</name>
        <dbReference type="ChEBI" id="CHEBI:57705"/>
    </ligand>
</feature>
<dbReference type="GO" id="GO:0006048">
    <property type="term" value="P:UDP-N-acetylglucosamine biosynthetic process"/>
    <property type="evidence" value="ECO:0007669"/>
    <property type="project" value="UniProtKB-UniPathway"/>
</dbReference>
<evidence type="ECO:0000256" key="11">
    <source>
        <dbReference type="ARBA" id="ARBA00022984"/>
    </source>
</evidence>
<evidence type="ECO:0000256" key="3">
    <source>
        <dbReference type="ARBA" id="ARBA00007947"/>
    </source>
</evidence>
<evidence type="ECO:0000256" key="17">
    <source>
        <dbReference type="ARBA" id="ARBA00049628"/>
    </source>
</evidence>
<feature type="active site" description="Proton acceptor" evidence="18">
    <location>
        <position position="360"/>
    </location>
</feature>
<dbReference type="UniPathway" id="UPA00113">
    <property type="reaction ID" value="UER00532"/>
</dbReference>
<dbReference type="InterPro" id="IPR001451">
    <property type="entry name" value="Hexapep"/>
</dbReference>
<keyword evidence="22" id="KW-1185">Reference proteome</keyword>
<evidence type="ECO:0000256" key="9">
    <source>
        <dbReference type="ARBA" id="ARBA00022842"/>
    </source>
</evidence>
<feature type="binding site" evidence="18">
    <location>
        <begin position="383"/>
        <end position="384"/>
    </location>
    <ligand>
        <name>acetyl-CoA</name>
        <dbReference type="ChEBI" id="CHEBI:57288"/>
    </ligand>
</feature>
<evidence type="ECO:0000313" key="21">
    <source>
        <dbReference type="EMBL" id="MYM22887.1"/>
    </source>
</evidence>
<dbReference type="SUPFAM" id="SSF51161">
    <property type="entry name" value="Trimeric LpxA-like enzymes"/>
    <property type="match status" value="1"/>
</dbReference>
<feature type="binding site" evidence="18">
    <location>
        <position position="20"/>
    </location>
    <ligand>
        <name>UDP-N-acetyl-alpha-D-glucosamine</name>
        <dbReference type="ChEBI" id="CHEBI:57705"/>
    </ligand>
</feature>
<comment type="pathway">
    <text evidence="18">Nucleotide-sugar biosynthesis; UDP-N-acetyl-alpha-D-glucosamine biosynthesis; UDP-N-acetyl-alpha-D-glucosamine from N-acetyl-alpha-D-glucosamine 1-phosphate: step 1/1.</text>
</comment>
<dbReference type="Pfam" id="PF12804">
    <property type="entry name" value="NTP_transf_3"/>
    <property type="match status" value="1"/>
</dbReference>
<keyword evidence="10 18" id="KW-0133">Cell shape</keyword>
<dbReference type="HAMAP" id="MF_01631">
    <property type="entry name" value="GlmU"/>
    <property type="match status" value="1"/>
</dbReference>
<dbReference type="Gene3D" id="2.160.10.10">
    <property type="entry name" value="Hexapeptide repeat proteins"/>
    <property type="match status" value="1"/>
</dbReference>
<dbReference type="GO" id="GO:0005737">
    <property type="term" value="C:cytoplasm"/>
    <property type="evidence" value="ECO:0007669"/>
    <property type="project" value="UniProtKB-SubCell"/>
</dbReference>
<dbReference type="RefSeq" id="WP_161006399.1">
    <property type="nucleotide sequence ID" value="NZ_WWCN01000005.1"/>
</dbReference>
<evidence type="ECO:0000256" key="8">
    <source>
        <dbReference type="ARBA" id="ARBA00022737"/>
    </source>
</evidence>
<keyword evidence="5 18" id="KW-0808">Transferase</keyword>
<dbReference type="PANTHER" id="PTHR43584">
    <property type="entry name" value="NUCLEOTIDYL TRANSFERASE"/>
    <property type="match status" value="1"/>
</dbReference>
<comment type="function">
    <text evidence="17 18">Catalyzes the last two sequential reactions in the de novo biosynthetic pathway for UDP-N-acetylglucosamine (UDP-GlcNAc). The C-terminal domain catalyzes the transfer of acetyl group from acetyl coenzyme A to glucosamine-1-phosphate (GlcN-1-P) to produce N-acetylglucosamine-1-phosphate (GlcNAc-1-P), which is converted into UDP-GlcNAc by the transfer of uridine 5-monophosphate (from uridine 5-triphosphate), a reaction catalyzed by the N-terminal domain.</text>
</comment>
<dbReference type="CDD" id="cd02540">
    <property type="entry name" value="GT2_GlmU_N_bac"/>
    <property type="match status" value="1"/>
</dbReference>
<feature type="binding site" evidence="18">
    <location>
        <position position="420"/>
    </location>
    <ligand>
        <name>acetyl-CoA</name>
        <dbReference type="ChEBI" id="CHEBI:57288"/>
    </ligand>
</feature>
<keyword evidence="6 18" id="KW-0548">Nucleotidyltransferase</keyword>
<dbReference type="PANTHER" id="PTHR43584:SF3">
    <property type="entry name" value="BIFUNCTIONAL PROTEIN GLMU"/>
    <property type="match status" value="1"/>
</dbReference>
<feature type="binding site" evidence="18">
    <location>
        <position position="402"/>
    </location>
    <ligand>
        <name>acetyl-CoA</name>
        <dbReference type="ChEBI" id="CHEBI:57288"/>
    </ligand>
</feature>
<evidence type="ECO:0000256" key="2">
    <source>
        <dbReference type="ARBA" id="ARBA00007707"/>
    </source>
</evidence>
<comment type="similarity">
    <text evidence="3 18">In the N-terminal section; belongs to the N-acetylglucosamine-1-phosphate uridyltransferase family.</text>
</comment>
<evidence type="ECO:0000259" key="20">
    <source>
        <dbReference type="Pfam" id="PF25087"/>
    </source>
</evidence>
<feature type="domain" description="Mannose-1-phosphate guanyltransferase C-terminal" evidence="20">
    <location>
        <begin position="261"/>
        <end position="357"/>
    </location>
</feature>
<evidence type="ECO:0000256" key="4">
    <source>
        <dbReference type="ARBA" id="ARBA00022490"/>
    </source>
</evidence>
<feature type="binding site" evidence="18">
    <location>
        <begin position="78"/>
        <end position="79"/>
    </location>
    <ligand>
        <name>UDP-N-acetyl-alpha-D-glucosamine</name>
        <dbReference type="ChEBI" id="CHEBI:57705"/>
    </ligand>
</feature>
<evidence type="ECO:0000256" key="18">
    <source>
        <dbReference type="HAMAP-Rule" id="MF_01631"/>
    </source>
</evidence>
<feature type="binding site" evidence="18">
    <location>
        <position position="348"/>
    </location>
    <ligand>
        <name>UDP-N-acetyl-alpha-D-glucosamine</name>
        <dbReference type="ChEBI" id="CHEBI:57705"/>
    </ligand>
</feature>
<keyword evidence="13 18" id="KW-0012">Acyltransferase</keyword>
<comment type="subcellular location">
    <subcellularLocation>
        <location evidence="1 18">Cytoplasm</location>
    </subcellularLocation>
</comment>